<evidence type="ECO:0000256" key="7">
    <source>
        <dbReference type="RuleBase" id="RU003823"/>
    </source>
</evidence>
<keyword evidence="3 6" id="KW-0687">Ribonucleoprotein</keyword>
<evidence type="ECO:0000256" key="4">
    <source>
        <dbReference type="ARBA" id="ARBA00035255"/>
    </source>
</evidence>
<evidence type="ECO:0000313" key="9">
    <source>
        <dbReference type="EMBL" id="KKQ50156.1"/>
    </source>
</evidence>
<feature type="domain" description="S5 DRBM" evidence="8">
    <location>
        <begin position="13"/>
        <end position="76"/>
    </location>
</feature>
<accession>A0A0G0LC05</accession>
<evidence type="ECO:0000256" key="1">
    <source>
        <dbReference type="ARBA" id="ARBA00008945"/>
    </source>
</evidence>
<dbReference type="GO" id="GO:0005737">
    <property type="term" value="C:cytoplasm"/>
    <property type="evidence" value="ECO:0007669"/>
    <property type="project" value="UniProtKB-ARBA"/>
</dbReference>
<dbReference type="PANTHER" id="PTHR48277:SF1">
    <property type="entry name" value="MITOCHONDRIAL RIBOSOMAL PROTEIN S5"/>
    <property type="match status" value="1"/>
</dbReference>
<organism evidence="9 10">
    <name type="scientific">Candidatus Shapirobacteria bacterium GW2011_GWE1_38_10</name>
    <dbReference type="NCBI Taxonomy" id="1618488"/>
    <lineage>
        <taxon>Bacteria</taxon>
        <taxon>Candidatus Shapironibacteriota</taxon>
    </lineage>
</organism>
<dbReference type="Pfam" id="PF03719">
    <property type="entry name" value="Ribosomal_S5_C"/>
    <property type="match status" value="1"/>
</dbReference>
<dbReference type="PANTHER" id="PTHR48277">
    <property type="entry name" value="MITOCHONDRIAL RIBOSOMAL PROTEIN S5"/>
    <property type="match status" value="1"/>
</dbReference>
<proteinExistence type="inferred from homology"/>
<dbReference type="EMBL" id="LBTX01000008">
    <property type="protein sequence ID" value="KKQ50156.1"/>
    <property type="molecule type" value="Genomic_DNA"/>
</dbReference>
<dbReference type="GO" id="GO:0005840">
    <property type="term" value="C:ribosome"/>
    <property type="evidence" value="ECO:0007669"/>
    <property type="project" value="UniProtKB-KW"/>
</dbReference>
<evidence type="ECO:0000256" key="5">
    <source>
        <dbReference type="ARBA" id="ARBA00035519"/>
    </source>
</evidence>
<dbReference type="InterPro" id="IPR020568">
    <property type="entry name" value="Ribosomal_Su5_D2-typ_SF"/>
</dbReference>
<dbReference type="Gene3D" id="3.30.160.20">
    <property type="match status" value="1"/>
</dbReference>
<dbReference type="SUPFAM" id="SSF54211">
    <property type="entry name" value="Ribosomal protein S5 domain 2-like"/>
    <property type="match status" value="1"/>
</dbReference>
<dbReference type="PROSITE" id="PS50881">
    <property type="entry name" value="S5_DSRBD"/>
    <property type="match status" value="1"/>
</dbReference>
<dbReference type="GO" id="GO:0003735">
    <property type="term" value="F:structural constituent of ribosome"/>
    <property type="evidence" value="ECO:0007669"/>
    <property type="project" value="UniProtKB-UniRule"/>
</dbReference>
<dbReference type="InterPro" id="IPR013810">
    <property type="entry name" value="Ribosomal_uS5_N"/>
</dbReference>
<dbReference type="GO" id="GO:0003723">
    <property type="term" value="F:RNA binding"/>
    <property type="evidence" value="ECO:0007669"/>
    <property type="project" value="InterPro"/>
</dbReference>
<evidence type="ECO:0000256" key="3">
    <source>
        <dbReference type="ARBA" id="ARBA00023274"/>
    </source>
</evidence>
<dbReference type="InterPro" id="IPR005324">
    <property type="entry name" value="Ribosomal_uS5_C"/>
</dbReference>
<dbReference type="Gene3D" id="3.30.230.10">
    <property type="match status" value="1"/>
</dbReference>
<dbReference type="InterPro" id="IPR014721">
    <property type="entry name" value="Ribsml_uS5_D2-typ_fold_subgr"/>
</dbReference>
<dbReference type="Pfam" id="PF00333">
    <property type="entry name" value="Ribosomal_S5"/>
    <property type="match status" value="1"/>
</dbReference>
<dbReference type="AlphaFoldDB" id="A0A0G0LC05"/>
<evidence type="ECO:0000256" key="6">
    <source>
        <dbReference type="PROSITE-ProRule" id="PRU00268"/>
    </source>
</evidence>
<keyword evidence="2 6" id="KW-0689">Ribosomal protein</keyword>
<gene>
    <name evidence="9" type="ORF">US68_C0008G0041</name>
</gene>
<reference evidence="9 10" key="1">
    <citation type="journal article" date="2015" name="Nature">
        <title>rRNA introns, odd ribosomes, and small enigmatic genomes across a large radiation of phyla.</title>
        <authorList>
            <person name="Brown C.T."/>
            <person name="Hug L.A."/>
            <person name="Thomas B.C."/>
            <person name="Sharon I."/>
            <person name="Castelle C.J."/>
            <person name="Singh A."/>
            <person name="Wilkins M.J."/>
            <person name="Williams K.H."/>
            <person name="Banfield J.F."/>
        </authorList>
    </citation>
    <scope>NUCLEOTIDE SEQUENCE [LARGE SCALE GENOMIC DNA]</scope>
</reference>
<dbReference type="FunFam" id="3.30.230.10:FF:000002">
    <property type="entry name" value="30S ribosomal protein S5"/>
    <property type="match status" value="1"/>
</dbReference>
<dbReference type="SUPFAM" id="SSF54768">
    <property type="entry name" value="dsRNA-binding domain-like"/>
    <property type="match status" value="1"/>
</dbReference>
<evidence type="ECO:0000313" key="10">
    <source>
        <dbReference type="Proteomes" id="UP000034231"/>
    </source>
</evidence>
<protein>
    <recommendedName>
        <fullName evidence="4">Small ribosomal subunit protein uS5</fullName>
    </recommendedName>
    <alternativeName>
        <fullName evidence="5">30S ribosomal protein S5</fullName>
    </alternativeName>
</protein>
<name>A0A0G0LC05_9BACT</name>
<dbReference type="InterPro" id="IPR000851">
    <property type="entry name" value="Ribosomal_uS5"/>
</dbReference>
<dbReference type="GO" id="GO:1990904">
    <property type="term" value="C:ribonucleoprotein complex"/>
    <property type="evidence" value="ECO:0007669"/>
    <property type="project" value="UniProtKB-UniRule"/>
</dbReference>
<sequence length="151" mass="16073">MYQDRDNKIISEFTDKVVEIKRVSKKTKGGNQVSFTALVVTGDKKNRVGVGHGRAKSVADAIQKAINRARKSLIEVNIVNGTIPGSITLKFKGAVVLLRPGKQGSGLIAGGPVRSVVELAGIKDIVSKIIGSGNKSINVWATLKALEILNK</sequence>
<dbReference type="GO" id="GO:0006412">
    <property type="term" value="P:translation"/>
    <property type="evidence" value="ECO:0007669"/>
    <property type="project" value="InterPro"/>
</dbReference>
<evidence type="ECO:0000259" key="8">
    <source>
        <dbReference type="PROSITE" id="PS50881"/>
    </source>
</evidence>
<dbReference type="Proteomes" id="UP000034231">
    <property type="component" value="Unassembled WGS sequence"/>
</dbReference>
<evidence type="ECO:0000256" key="2">
    <source>
        <dbReference type="ARBA" id="ARBA00022980"/>
    </source>
</evidence>
<comment type="similarity">
    <text evidence="1 7">Belongs to the universal ribosomal protein uS5 family.</text>
</comment>
<comment type="caution">
    <text evidence="9">The sequence shown here is derived from an EMBL/GenBank/DDBJ whole genome shotgun (WGS) entry which is preliminary data.</text>
</comment>